<dbReference type="Proteomes" id="UP000271162">
    <property type="component" value="Unassembled WGS sequence"/>
</dbReference>
<reference evidence="4" key="1">
    <citation type="submission" date="2016-04" db="UniProtKB">
        <authorList>
            <consortium name="WormBaseParasite"/>
        </authorList>
    </citation>
    <scope>IDENTIFICATION</scope>
</reference>
<proteinExistence type="predicted"/>
<protein>
    <submittedName>
        <fullName evidence="2 4">Uncharacterized protein</fullName>
    </submittedName>
</protein>
<dbReference type="EMBL" id="UYSL01020270">
    <property type="protein sequence ID" value="VDL73778.1"/>
    <property type="molecule type" value="Genomic_DNA"/>
</dbReference>
<dbReference type="WBParaSite" id="NBR_0001018801-mRNA-1">
    <property type="protein sequence ID" value="NBR_0001018801-mRNA-1"/>
    <property type="gene ID" value="NBR_0001018801"/>
</dbReference>
<evidence type="ECO:0000313" key="2">
    <source>
        <dbReference type="EMBL" id="VDL73778.1"/>
    </source>
</evidence>
<evidence type="ECO:0000313" key="4">
    <source>
        <dbReference type="WBParaSite" id="NBR_0001018801-mRNA-1"/>
    </source>
</evidence>
<gene>
    <name evidence="2" type="ORF">NBR_LOCUS10189</name>
</gene>
<keyword evidence="3" id="KW-1185">Reference proteome</keyword>
<reference evidence="2 3" key="2">
    <citation type="submission" date="2018-11" db="EMBL/GenBank/DDBJ databases">
        <authorList>
            <consortium name="Pathogen Informatics"/>
        </authorList>
    </citation>
    <scope>NUCLEOTIDE SEQUENCE [LARGE SCALE GENOMIC DNA]</scope>
</reference>
<organism evidence="4">
    <name type="scientific">Nippostrongylus brasiliensis</name>
    <name type="common">Rat hookworm</name>
    <dbReference type="NCBI Taxonomy" id="27835"/>
    <lineage>
        <taxon>Eukaryota</taxon>
        <taxon>Metazoa</taxon>
        <taxon>Ecdysozoa</taxon>
        <taxon>Nematoda</taxon>
        <taxon>Chromadorea</taxon>
        <taxon>Rhabditida</taxon>
        <taxon>Rhabditina</taxon>
        <taxon>Rhabditomorpha</taxon>
        <taxon>Strongyloidea</taxon>
        <taxon>Heligmosomidae</taxon>
        <taxon>Nippostrongylus</taxon>
    </lineage>
</organism>
<sequence>MARATRGKLGNSNGDDDLPLRSRRMMGNYDASRNDRRTRYCHHSSGSSTKSMRTISDLEKKLATMSWQLVDHNLLYSTMVKVKSDEKKIDDKLKRIAWIGIGEQHDGESTRMFDLEALKEVVEASGDEELFSELNKGNMRSHRHPPGQPGGTHCRGRLIKIDLPSRELKERLLRHMRSGMQYEGKPYEGLRALVCTVRLHGRIARPRQVPEEASRRIERKGRRASNVSEEKERVQRWATMEEHCATSADLHRTDHRLLLSMDQFLQQMAKTLDEIKQGLPPTQGQLEYRFANAAKVATLRKANGNPVKFVHTIEKEVFEESVEEMEQRCLYKFFDVPHALRDALWKKVKSSLNAKARKLRMHNRDEEPLAVNGNQPLSTSSEAWNMALYPVKVQGNRMARKKTLRVG</sequence>
<evidence type="ECO:0000313" key="3">
    <source>
        <dbReference type="Proteomes" id="UP000271162"/>
    </source>
</evidence>
<evidence type="ECO:0000256" key="1">
    <source>
        <dbReference type="SAM" id="MobiDB-lite"/>
    </source>
</evidence>
<dbReference type="STRING" id="27835.A0A0N4Y338"/>
<dbReference type="AlphaFoldDB" id="A0A0N4Y338"/>
<accession>A0A0N4Y338</accession>
<name>A0A0N4Y338_NIPBR</name>
<feature type="region of interest" description="Disordered" evidence="1">
    <location>
        <begin position="1"/>
        <end position="51"/>
    </location>
</feature>